<name>A0A498I822_MALDO</name>
<evidence type="ECO:0000256" key="3">
    <source>
        <dbReference type="ARBA" id="ARBA00022723"/>
    </source>
</evidence>
<dbReference type="SMART" id="SM00156">
    <property type="entry name" value="PP2Ac"/>
    <property type="match status" value="1"/>
</dbReference>
<dbReference type="GO" id="GO:0046872">
    <property type="term" value="F:metal ion binding"/>
    <property type="evidence" value="ECO:0007669"/>
    <property type="project" value="UniProtKB-KW"/>
</dbReference>
<dbReference type="PRINTS" id="PR00114">
    <property type="entry name" value="STPHPHTASE"/>
</dbReference>
<evidence type="ECO:0000256" key="8">
    <source>
        <dbReference type="ARBA" id="ARBA00048336"/>
    </source>
</evidence>
<dbReference type="Proteomes" id="UP000290289">
    <property type="component" value="Chromosome 13"/>
</dbReference>
<feature type="domain" description="Serine/threonine specific protein phosphatases" evidence="10">
    <location>
        <begin position="124"/>
        <end position="129"/>
    </location>
</feature>
<dbReference type="Pfam" id="PF00149">
    <property type="entry name" value="Metallophos"/>
    <property type="match status" value="1"/>
</dbReference>
<evidence type="ECO:0000256" key="4">
    <source>
        <dbReference type="ARBA" id="ARBA00022801"/>
    </source>
</evidence>
<organism evidence="11 12">
    <name type="scientific">Malus domestica</name>
    <name type="common">Apple</name>
    <name type="synonym">Pyrus malus</name>
    <dbReference type="NCBI Taxonomy" id="3750"/>
    <lineage>
        <taxon>Eukaryota</taxon>
        <taxon>Viridiplantae</taxon>
        <taxon>Streptophyta</taxon>
        <taxon>Embryophyta</taxon>
        <taxon>Tracheophyta</taxon>
        <taxon>Spermatophyta</taxon>
        <taxon>Magnoliopsida</taxon>
        <taxon>eudicotyledons</taxon>
        <taxon>Gunneridae</taxon>
        <taxon>Pentapetalae</taxon>
        <taxon>rosids</taxon>
        <taxon>fabids</taxon>
        <taxon>Rosales</taxon>
        <taxon>Rosaceae</taxon>
        <taxon>Amygdaloideae</taxon>
        <taxon>Maleae</taxon>
        <taxon>Malus</taxon>
    </lineage>
</organism>
<protein>
    <recommendedName>
        <fullName evidence="9">Serine/threonine-protein phosphatase</fullName>
        <ecNumber evidence="9">3.1.3.16</ecNumber>
    </recommendedName>
</protein>
<evidence type="ECO:0000256" key="9">
    <source>
        <dbReference type="RuleBase" id="RU004273"/>
    </source>
</evidence>
<dbReference type="EMBL" id="RDQH01000339">
    <property type="protein sequence ID" value="RXH78324.1"/>
    <property type="molecule type" value="Genomic_DNA"/>
</dbReference>
<dbReference type="GO" id="GO:0005634">
    <property type="term" value="C:nucleus"/>
    <property type="evidence" value="ECO:0007669"/>
    <property type="project" value="TreeGrafter"/>
</dbReference>
<evidence type="ECO:0000256" key="1">
    <source>
        <dbReference type="ARBA" id="ARBA00001936"/>
    </source>
</evidence>
<dbReference type="InterPro" id="IPR006186">
    <property type="entry name" value="Ser/Thr-sp_prot-phosphatase"/>
</dbReference>
<dbReference type="AlphaFoldDB" id="A0A498I822"/>
<dbReference type="SUPFAM" id="SSF56300">
    <property type="entry name" value="Metallo-dependent phosphatases"/>
    <property type="match status" value="1"/>
</dbReference>
<evidence type="ECO:0000259" key="10">
    <source>
        <dbReference type="PROSITE" id="PS00125"/>
    </source>
</evidence>
<dbReference type="PROSITE" id="PS00125">
    <property type="entry name" value="SER_THR_PHOSPHATASE"/>
    <property type="match status" value="1"/>
</dbReference>
<keyword evidence="5" id="KW-0904">Protein phosphatase</keyword>
<dbReference type="InterPro" id="IPR050341">
    <property type="entry name" value="PP1_catalytic_subunit"/>
</dbReference>
<evidence type="ECO:0000256" key="5">
    <source>
        <dbReference type="ARBA" id="ARBA00022912"/>
    </source>
</evidence>
<proteinExistence type="inferred from homology"/>
<keyword evidence="6" id="KW-0464">Manganese</keyword>
<gene>
    <name evidence="11" type="ORF">DVH24_001842</name>
</gene>
<dbReference type="InterPro" id="IPR029052">
    <property type="entry name" value="Metallo-depent_PP-like"/>
</dbReference>
<keyword evidence="12" id="KW-1185">Reference proteome</keyword>
<comment type="cofactor">
    <cofactor evidence="1">
        <name>Mn(2+)</name>
        <dbReference type="ChEBI" id="CHEBI:29035"/>
    </cofactor>
</comment>
<dbReference type="PANTHER" id="PTHR11668:SF445">
    <property type="entry name" value="SERINE_THREONINE-PROTEIN PHOSPHATASE"/>
    <property type="match status" value="1"/>
</dbReference>
<dbReference type="PANTHER" id="PTHR11668">
    <property type="entry name" value="SERINE/THREONINE PROTEIN PHOSPHATASE"/>
    <property type="match status" value="1"/>
</dbReference>
<evidence type="ECO:0000256" key="2">
    <source>
        <dbReference type="ARBA" id="ARBA00005333"/>
    </source>
</evidence>
<comment type="catalytic activity">
    <reaction evidence="7">
        <text>O-phospho-L-seryl-[protein] + H2O = L-seryl-[protein] + phosphate</text>
        <dbReference type="Rhea" id="RHEA:20629"/>
        <dbReference type="Rhea" id="RHEA-COMP:9863"/>
        <dbReference type="Rhea" id="RHEA-COMP:11604"/>
        <dbReference type="ChEBI" id="CHEBI:15377"/>
        <dbReference type="ChEBI" id="CHEBI:29999"/>
        <dbReference type="ChEBI" id="CHEBI:43474"/>
        <dbReference type="ChEBI" id="CHEBI:83421"/>
        <dbReference type="EC" id="3.1.3.16"/>
    </reaction>
</comment>
<evidence type="ECO:0000256" key="6">
    <source>
        <dbReference type="ARBA" id="ARBA00023211"/>
    </source>
</evidence>
<accession>A0A498I822</accession>
<comment type="caution">
    <text evidence="11">The sequence shown here is derived from an EMBL/GenBank/DDBJ whole genome shotgun (WGS) entry which is preliminary data.</text>
</comment>
<dbReference type="InterPro" id="IPR004843">
    <property type="entry name" value="Calcineurin-like_PHP"/>
</dbReference>
<reference evidence="11 12" key="1">
    <citation type="submission" date="2018-10" db="EMBL/GenBank/DDBJ databases">
        <title>A high-quality apple genome assembly.</title>
        <authorList>
            <person name="Hu J."/>
        </authorList>
    </citation>
    <scope>NUCLEOTIDE SEQUENCE [LARGE SCALE GENOMIC DNA]</scope>
    <source>
        <strain evidence="12">cv. HFTH1</strain>
        <tissue evidence="11">Young leaf</tissue>
    </source>
</reference>
<evidence type="ECO:0000313" key="12">
    <source>
        <dbReference type="Proteomes" id="UP000290289"/>
    </source>
</evidence>
<keyword evidence="3" id="KW-0479">Metal-binding</keyword>
<keyword evidence="4 9" id="KW-0378">Hydrolase</keyword>
<dbReference type="GO" id="GO:0004722">
    <property type="term" value="F:protein serine/threonine phosphatase activity"/>
    <property type="evidence" value="ECO:0007669"/>
    <property type="project" value="UniProtKB-EC"/>
</dbReference>
<evidence type="ECO:0000313" key="11">
    <source>
        <dbReference type="EMBL" id="RXH78324.1"/>
    </source>
</evidence>
<sequence length="280" mass="31833">MVWMPSPFIGMDGTLEKHHVYGSFFVHGLDPSWAKARLHFNTNTNWAGVDLQQSRDIRLSKSRALGGIHGQYSDLLSLFEYGGWPSHSNYLFLGDYVDHGKQSLETICLLLAYKIKYPQHFFLLRGNHECASINRIYGFYDECKQRFNVRLWKEFTDCFNCLPVAALLEDKILCMHGGLSPELNNLNQINTLKPPTDVPDSGLLCDLMWSDPSKDIEGWGPNDRGISFTFGADRVVKDGYEFFLDTKLLTIFSAPNYCGEFDNAGAMTSVDESLKRSFQI</sequence>
<comment type="similarity">
    <text evidence="2">Belongs to the PPP phosphatase family. PP-1 subfamily.</text>
</comment>
<dbReference type="Gene3D" id="3.60.21.10">
    <property type="match status" value="1"/>
</dbReference>
<comment type="catalytic activity">
    <reaction evidence="8 9">
        <text>O-phospho-L-threonyl-[protein] + H2O = L-threonyl-[protein] + phosphate</text>
        <dbReference type="Rhea" id="RHEA:47004"/>
        <dbReference type="Rhea" id="RHEA-COMP:11060"/>
        <dbReference type="Rhea" id="RHEA-COMP:11605"/>
        <dbReference type="ChEBI" id="CHEBI:15377"/>
        <dbReference type="ChEBI" id="CHEBI:30013"/>
        <dbReference type="ChEBI" id="CHEBI:43474"/>
        <dbReference type="ChEBI" id="CHEBI:61977"/>
        <dbReference type="EC" id="3.1.3.16"/>
    </reaction>
</comment>
<dbReference type="GO" id="GO:0005737">
    <property type="term" value="C:cytoplasm"/>
    <property type="evidence" value="ECO:0007669"/>
    <property type="project" value="TreeGrafter"/>
</dbReference>
<evidence type="ECO:0000256" key="7">
    <source>
        <dbReference type="ARBA" id="ARBA00047761"/>
    </source>
</evidence>
<dbReference type="STRING" id="3750.A0A498I822"/>
<dbReference type="FunFam" id="3.60.21.10:FF:000212">
    <property type="entry name" value="Serine/threonine-protein phosphatase"/>
    <property type="match status" value="1"/>
</dbReference>
<dbReference type="EC" id="3.1.3.16" evidence="9"/>